<name>A0ABS2LKF0_9CELL</name>
<feature type="domain" description="Glycosyltransferase 2-like" evidence="1">
    <location>
        <begin position="8"/>
        <end position="122"/>
    </location>
</feature>
<dbReference type="InterPro" id="IPR029044">
    <property type="entry name" value="Nucleotide-diphossugar_trans"/>
</dbReference>
<accession>A0ABS2LKF0</accession>
<dbReference type="CDD" id="cd04184">
    <property type="entry name" value="GT2_RfbC_Mx_like"/>
    <property type="match status" value="1"/>
</dbReference>
<comment type="caution">
    <text evidence="2">The sequence shown here is derived from an EMBL/GenBank/DDBJ whole genome shotgun (WGS) entry which is preliminary data.</text>
</comment>
<dbReference type="PANTHER" id="PTHR43179">
    <property type="entry name" value="RHAMNOSYLTRANSFERASE WBBL"/>
    <property type="match status" value="1"/>
</dbReference>
<proteinExistence type="predicted"/>
<dbReference type="PANTHER" id="PTHR43179:SF7">
    <property type="entry name" value="RHAMNOSYLTRANSFERASE WBBL"/>
    <property type="match status" value="1"/>
</dbReference>
<dbReference type="Proteomes" id="UP000698059">
    <property type="component" value="Unassembled WGS sequence"/>
</dbReference>
<dbReference type="SUPFAM" id="SSF53448">
    <property type="entry name" value="Nucleotide-diphospho-sugar transferases"/>
    <property type="match status" value="2"/>
</dbReference>
<sequence length="521" mass="57825">MSSAPRFSIVTPVYDPPTDVLQEMLDSVRGQTWSDWELIVVDDRSPNPQVLTVLRAAAEEDTRIRVVERETNGHIVKASNDGIAQARGEFIVLVDHDDLLVPEALERMAEAIDEHPDVDYLYSDEDKVDGDGQFYDTFRKPDWSPERLRGQMYTSHLSVLRADVVREVGGFHDGFDGSQDHDLALRVTERARRVVHVPEVLYHWRVVPGSAAGDALAKPYAWEAGRAAVQAHLERVGIDGTAHLGPVPGTYRVERSYRHEGLVSVVIPTRGGSGLVWGESRVFVVEAVRSLIAHAGDVALQIVVVYDVPTPPHVLEELRKVAGDLLLLVRYENPTFNYSEKCNLGVLASHGDVIVFLNDDIEVTSENFVQELVAPLAEPDVGIVGARLLFTDRSLQHAGVIYRRGNPAHAYYGEPDETYGEASALLINRECSALTGACIAVRRTVWTMVGGMNEALPLNFNDVDFSLKVAARGLRLVWLAGVRAFHFESKTRIAVVHVWEHDILKARWDSPDVDRYLPSAG</sequence>
<dbReference type="RefSeq" id="WP_205308151.1">
    <property type="nucleotide sequence ID" value="NZ_BAAAVF010000003.1"/>
</dbReference>
<dbReference type="InterPro" id="IPR001173">
    <property type="entry name" value="Glyco_trans_2-like"/>
</dbReference>
<dbReference type="Pfam" id="PF00535">
    <property type="entry name" value="Glycos_transf_2"/>
    <property type="match status" value="1"/>
</dbReference>
<evidence type="ECO:0000313" key="3">
    <source>
        <dbReference type="Proteomes" id="UP000698059"/>
    </source>
</evidence>
<evidence type="ECO:0000313" key="2">
    <source>
        <dbReference type="EMBL" id="MBM7480359.1"/>
    </source>
</evidence>
<keyword evidence="3" id="KW-1185">Reference proteome</keyword>
<reference evidence="2 3" key="1">
    <citation type="submission" date="2021-01" db="EMBL/GenBank/DDBJ databases">
        <title>Sequencing the genomes of 1000 actinobacteria strains.</title>
        <authorList>
            <person name="Klenk H.-P."/>
        </authorList>
    </citation>
    <scope>NUCLEOTIDE SEQUENCE [LARGE SCALE GENOMIC DNA]</scope>
    <source>
        <strain evidence="2 3">DSM 46000</strain>
    </source>
</reference>
<protein>
    <submittedName>
        <fullName evidence="2">GT2 family glycosyltransferase</fullName>
    </submittedName>
</protein>
<dbReference type="Gene3D" id="3.90.550.10">
    <property type="entry name" value="Spore Coat Polysaccharide Biosynthesis Protein SpsA, Chain A"/>
    <property type="match status" value="2"/>
</dbReference>
<evidence type="ECO:0000259" key="1">
    <source>
        <dbReference type="Pfam" id="PF00535"/>
    </source>
</evidence>
<dbReference type="EMBL" id="JAFBBO010000001">
    <property type="protein sequence ID" value="MBM7480359.1"/>
    <property type="molecule type" value="Genomic_DNA"/>
</dbReference>
<dbReference type="Pfam" id="PF13641">
    <property type="entry name" value="Glyco_tranf_2_3"/>
    <property type="match status" value="1"/>
</dbReference>
<gene>
    <name evidence="2" type="ORF">JOD49_003279</name>
</gene>
<organism evidence="2 3">
    <name type="scientific">Oerskovia jenensis</name>
    <dbReference type="NCBI Taxonomy" id="162169"/>
    <lineage>
        <taxon>Bacteria</taxon>
        <taxon>Bacillati</taxon>
        <taxon>Actinomycetota</taxon>
        <taxon>Actinomycetes</taxon>
        <taxon>Micrococcales</taxon>
        <taxon>Cellulomonadaceae</taxon>
        <taxon>Oerskovia</taxon>
    </lineage>
</organism>